<dbReference type="Proteomes" id="UP000534294">
    <property type="component" value="Unassembled WGS sequence"/>
</dbReference>
<dbReference type="CDD" id="cd06261">
    <property type="entry name" value="TM_PBP2"/>
    <property type="match status" value="1"/>
</dbReference>
<evidence type="ECO:0000256" key="1">
    <source>
        <dbReference type="ARBA" id="ARBA00004651"/>
    </source>
</evidence>
<evidence type="ECO:0000256" key="3">
    <source>
        <dbReference type="ARBA" id="ARBA00022448"/>
    </source>
</evidence>
<dbReference type="PROSITE" id="PS50928">
    <property type="entry name" value="ABC_TM1"/>
    <property type="match status" value="1"/>
</dbReference>
<comment type="function">
    <text evidence="8">Part of the ABC transporter complex CysAWTP (TC 3.A.1.6.1) involved in sulfate/thiosulfate import. Probably responsible for the translocation of the substrate across the membrane.</text>
</comment>
<evidence type="ECO:0000256" key="2">
    <source>
        <dbReference type="ARBA" id="ARBA00011779"/>
    </source>
</evidence>
<feature type="transmembrane region" description="Helical" evidence="9">
    <location>
        <begin position="229"/>
        <end position="250"/>
    </location>
</feature>
<dbReference type="AlphaFoldDB" id="A0A7W7YQC2"/>
<evidence type="ECO:0000313" key="12">
    <source>
        <dbReference type="Proteomes" id="UP000534294"/>
    </source>
</evidence>
<feature type="domain" description="ABC transmembrane type-1" evidence="10">
    <location>
        <begin position="50"/>
        <end position="250"/>
    </location>
</feature>
<feature type="transmembrane region" description="Helical" evidence="9">
    <location>
        <begin position="121"/>
        <end position="143"/>
    </location>
</feature>
<evidence type="ECO:0000313" key="11">
    <source>
        <dbReference type="EMBL" id="MBB5040404.1"/>
    </source>
</evidence>
<dbReference type="PANTHER" id="PTHR30406">
    <property type="entry name" value="SULFATE TRANSPORT SYSTEM PERMEASE PROTEIN"/>
    <property type="match status" value="1"/>
</dbReference>
<keyword evidence="4 9" id="KW-0812">Transmembrane</keyword>
<keyword evidence="7 9" id="KW-0472">Membrane</keyword>
<evidence type="ECO:0000256" key="4">
    <source>
        <dbReference type="ARBA" id="ARBA00022692"/>
    </source>
</evidence>
<keyword evidence="6" id="KW-0764">Sulfate transport</keyword>
<name>A0A7W7YQC2_9BACT</name>
<comment type="similarity">
    <text evidence="9">Belongs to the binding-protein-dependent transport system permease family.</text>
</comment>
<keyword evidence="3 9" id="KW-0813">Transport</keyword>
<dbReference type="SUPFAM" id="SSF161098">
    <property type="entry name" value="MetI-like"/>
    <property type="match status" value="1"/>
</dbReference>
<dbReference type="InterPro" id="IPR005667">
    <property type="entry name" value="Sulph_transpt2"/>
</dbReference>
<dbReference type="InterPro" id="IPR000515">
    <property type="entry name" value="MetI-like"/>
</dbReference>
<evidence type="ECO:0000256" key="6">
    <source>
        <dbReference type="ARBA" id="ARBA00023032"/>
    </source>
</evidence>
<comment type="subunit">
    <text evidence="2">The complex is composed of two ATP-binding proteins (CysA), two transmembrane proteins (CysT and CysW) and a solute-binding protein (CysP).</text>
</comment>
<gene>
    <name evidence="11" type="ORF">HNQ64_004688</name>
</gene>
<dbReference type="RefSeq" id="WP_184212943.1">
    <property type="nucleotide sequence ID" value="NZ_JACHIF010000013.1"/>
</dbReference>
<evidence type="ECO:0000256" key="5">
    <source>
        <dbReference type="ARBA" id="ARBA00022989"/>
    </source>
</evidence>
<comment type="subcellular location">
    <subcellularLocation>
        <location evidence="1 9">Cell membrane</location>
        <topology evidence="1 9">Multi-pass membrane protein</topology>
    </subcellularLocation>
</comment>
<organism evidence="11 12">
    <name type="scientific">Prosthecobacter dejongeii</name>
    <dbReference type="NCBI Taxonomy" id="48465"/>
    <lineage>
        <taxon>Bacteria</taxon>
        <taxon>Pseudomonadati</taxon>
        <taxon>Verrucomicrobiota</taxon>
        <taxon>Verrucomicrobiia</taxon>
        <taxon>Verrucomicrobiales</taxon>
        <taxon>Verrucomicrobiaceae</taxon>
        <taxon>Prosthecobacter</taxon>
    </lineage>
</organism>
<dbReference type="GO" id="GO:0005886">
    <property type="term" value="C:plasma membrane"/>
    <property type="evidence" value="ECO:0007669"/>
    <property type="project" value="UniProtKB-SubCell"/>
</dbReference>
<accession>A0A7W7YQC2</accession>
<keyword evidence="5 9" id="KW-1133">Transmembrane helix</keyword>
<feature type="transmembrane region" description="Helical" evidence="9">
    <location>
        <begin position="48"/>
        <end position="76"/>
    </location>
</feature>
<dbReference type="InterPro" id="IPR035906">
    <property type="entry name" value="MetI-like_sf"/>
</dbReference>
<evidence type="ECO:0000259" key="10">
    <source>
        <dbReference type="PROSITE" id="PS50928"/>
    </source>
</evidence>
<proteinExistence type="inferred from homology"/>
<dbReference type="GO" id="GO:0015419">
    <property type="term" value="F:ABC-type sulfate transporter activity"/>
    <property type="evidence" value="ECO:0007669"/>
    <property type="project" value="InterPro"/>
</dbReference>
<evidence type="ECO:0000256" key="8">
    <source>
        <dbReference type="ARBA" id="ARBA00025323"/>
    </source>
</evidence>
<dbReference type="Pfam" id="PF00528">
    <property type="entry name" value="BPD_transp_1"/>
    <property type="match status" value="1"/>
</dbReference>
<protein>
    <submittedName>
        <fullName evidence="11">Molybdate transport system permease protein</fullName>
    </submittedName>
</protein>
<reference evidence="11 12" key="1">
    <citation type="submission" date="2020-08" db="EMBL/GenBank/DDBJ databases">
        <title>Genomic Encyclopedia of Type Strains, Phase IV (KMG-IV): sequencing the most valuable type-strain genomes for metagenomic binning, comparative biology and taxonomic classification.</title>
        <authorList>
            <person name="Goeker M."/>
        </authorList>
    </citation>
    <scope>NUCLEOTIDE SEQUENCE [LARGE SCALE GENOMIC DNA]</scope>
    <source>
        <strain evidence="11 12">DSM 12251</strain>
    </source>
</reference>
<feature type="transmembrane region" description="Helical" evidence="9">
    <location>
        <begin position="88"/>
        <end position="109"/>
    </location>
</feature>
<evidence type="ECO:0000256" key="7">
    <source>
        <dbReference type="ARBA" id="ARBA00023136"/>
    </source>
</evidence>
<sequence>MSSRLFWLFLAFITAAYLVFWFLLIGATATYSTPEAWLETLLKSEIRYATGLSLVTCTAAATFALLFAVPIGYLMARRHFPGKALLDAALDIPIVLPPMVVGLCLLIFFQTQIGKAIEEVIPFTYTIAGVILAQFVVAAAFAIRTVRGTFDHLSSRPEDVALTLGATRFQALWHIALPSAKRGLIAAFCIAWARSLGEFGPILVFAGATRHRTEVLPTTVWLELSVGNLESAVAVSLVMILIAIAVLGVVRASGERI</sequence>
<dbReference type="PANTHER" id="PTHR30406:SF8">
    <property type="entry name" value="SULFATE TRANSPORT SYSTEM PERMEASE PROTEIN CYST"/>
    <property type="match status" value="1"/>
</dbReference>
<comment type="caution">
    <text evidence="11">The sequence shown here is derived from an EMBL/GenBank/DDBJ whole genome shotgun (WGS) entry which is preliminary data.</text>
</comment>
<dbReference type="Gene3D" id="1.10.3720.10">
    <property type="entry name" value="MetI-like"/>
    <property type="match status" value="1"/>
</dbReference>
<evidence type="ECO:0000256" key="9">
    <source>
        <dbReference type="RuleBase" id="RU363032"/>
    </source>
</evidence>
<dbReference type="EMBL" id="JACHIF010000013">
    <property type="protein sequence ID" value="MBB5040404.1"/>
    <property type="molecule type" value="Genomic_DNA"/>
</dbReference>
<keyword evidence="12" id="KW-1185">Reference proteome</keyword>